<dbReference type="Pfam" id="PF19127">
    <property type="entry name" value="Choline_bind_3"/>
    <property type="match status" value="1"/>
</dbReference>
<evidence type="ECO:0000256" key="3">
    <source>
        <dbReference type="SAM" id="MobiDB-lite"/>
    </source>
</evidence>
<dbReference type="SUPFAM" id="SSF69360">
    <property type="entry name" value="Cell wall binding repeat"/>
    <property type="match status" value="1"/>
</dbReference>
<dbReference type="PROSITE" id="PS51170">
    <property type="entry name" value="CW"/>
    <property type="match status" value="1"/>
</dbReference>
<feature type="compositionally biased region" description="Basic and acidic residues" evidence="3">
    <location>
        <begin position="1342"/>
        <end position="1356"/>
    </location>
</feature>
<dbReference type="RefSeq" id="WP_104434470.1">
    <property type="nucleotide sequence ID" value="NZ_PTJA01000001.1"/>
</dbReference>
<feature type="repeat" description="Cell wall-binding" evidence="2">
    <location>
        <begin position="1379"/>
        <end position="1402"/>
    </location>
</feature>
<dbReference type="Gene3D" id="2.10.270.10">
    <property type="entry name" value="Cholin Binding"/>
    <property type="match status" value="1"/>
</dbReference>
<dbReference type="Gene3D" id="2.60.40.3630">
    <property type="match status" value="1"/>
</dbReference>
<name>A0A2S6HZG2_9FIRM</name>
<organism evidence="4 5">
    <name type="scientific">Lacrimispora xylanisolvens</name>
    <dbReference type="NCBI Taxonomy" id="384636"/>
    <lineage>
        <taxon>Bacteria</taxon>
        <taxon>Bacillati</taxon>
        <taxon>Bacillota</taxon>
        <taxon>Clostridia</taxon>
        <taxon>Lachnospirales</taxon>
        <taxon>Lachnospiraceae</taxon>
        <taxon>Lacrimispora</taxon>
    </lineage>
</organism>
<proteinExistence type="predicted"/>
<dbReference type="InterPro" id="IPR018337">
    <property type="entry name" value="Cell_wall/Cho-bd_repeat"/>
</dbReference>
<evidence type="ECO:0000256" key="2">
    <source>
        <dbReference type="PROSITE-ProRule" id="PRU00591"/>
    </source>
</evidence>
<keyword evidence="1" id="KW-0677">Repeat</keyword>
<feature type="region of interest" description="Disordered" evidence="3">
    <location>
        <begin position="1330"/>
        <end position="1356"/>
    </location>
</feature>
<dbReference type="Proteomes" id="UP000237749">
    <property type="component" value="Unassembled WGS sequence"/>
</dbReference>
<dbReference type="OrthoDB" id="355609at2"/>
<protein>
    <recommendedName>
        <fullName evidence="6">Cell wall binding repeat protein</fullName>
    </recommendedName>
</protein>
<keyword evidence="5" id="KW-1185">Reference proteome</keyword>
<evidence type="ECO:0000313" key="5">
    <source>
        <dbReference type="Proteomes" id="UP000237749"/>
    </source>
</evidence>
<reference evidence="4 5" key="1">
    <citation type="submission" date="2018-02" db="EMBL/GenBank/DDBJ databases">
        <title>Genomic Encyclopedia of Archaeal and Bacterial Type Strains, Phase II (KMG-II): from individual species to whole genera.</title>
        <authorList>
            <person name="Goeker M."/>
        </authorList>
    </citation>
    <scope>NUCLEOTIDE SEQUENCE [LARGE SCALE GENOMIC DNA]</scope>
    <source>
        <strain evidence="4 5">DSM 3808</strain>
    </source>
</reference>
<evidence type="ECO:0000256" key="1">
    <source>
        <dbReference type="ARBA" id="ARBA00022737"/>
    </source>
</evidence>
<evidence type="ECO:0000313" key="4">
    <source>
        <dbReference type="EMBL" id="PPK83554.1"/>
    </source>
</evidence>
<comment type="caution">
    <text evidence="4">The sequence shown here is derived from an EMBL/GenBank/DDBJ whole genome shotgun (WGS) entry which is preliminary data.</text>
</comment>
<evidence type="ECO:0008006" key="6">
    <source>
        <dbReference type="Google" id="ProtNLM"/>
    </source>
</evidence>
<accession>A0A2S6HZG2</accession>
<gene>
    <name evidence="4" type="ORF">BXY41_101618</name>
</gene>
<dbReference type="EMBL" id="PTJA01000001">
    <property type="protein sequence ID" value="PPK83554.1"/>
    <property type="molecule type" value="Genomic_DNA"/>
</dbReference>
<sequence>MFLNKKLRCLSGMLTVVLLVTTVPVCVYGETGELLSSEDQDATSISGWVGNIDYNNNFDFSTVFPEKDWYQYNQLNLAGETSPKDVNDNDNNSDIIEYCTAYHTKTPGVGKIYKDYTLNTPGYYYLNASAQVFPYMNTDKGALRIELYDNETGSGEPVGSSYEVSKSAAGISTSIPAWETVAVPSLYVKSNVKMIRVVLEAEVTYPDDAGDYVDFDGLSVMLTGAAAPPIISNLDGDTVSFTEGGSAVPLDKDSNATVKVDSARGSSYTGGSVTASITSNKVTSEDVLEIAQTGGITLSGSNVLYSGTSIGSYSGGTSGSGLTVLLNLNANDTNVEALIKAITYKNTNIVKPDTKPRTIKVAAVDNLYHSEPVYTTVNVQGVNYPPVRKSNVGASVSASLPVKTAFSVDLSTIFEDPDTDFMTYKVKINDTSFVSAGNNYSYTPSPAGTYTLVFIANDGTVDSSDTYTVTLNAVNTAPVRKSGVPASKSENVTKGDPININLNDIFEDADHDNLNYKVKVNGGAETAANDVLPYTPSVVGPLTLEFIANDGIADSEDTYTLNLNVKAANTPPVRQDDINEVVPESIAVNKPYIINLNTIFQDNEGDYLTYKVKVNGGAEETADAHYSFKPTSAGTNMLEFRANDGSVDSTETYTVILTAVNTIPNRKIDIGAATTENITVNTTYALNLSTIFEDENQDTLNYKVKVDGGTQTAADKDYTFVPDQVRTYTLEFTANDGTADSTDTYKVTLNAKAANTPPERKSGVSESVVDSVAVHKTYSIHLNEIFEDVDHDALTYKVIVNGGVEETADASYSYKPTAIGANTLVFRANDGSADSTDTYTVTLNAVNTIPERISGVDGAESATIIVNHAYTLDLDTIFVDENKDDLTYKVKVDEEVEKSAARNYSYTPTEAGTYTLVFKANDGTADSEDTYTVTLSATKNALRSITSPAPVTGIANGVSKTASALGLPENVFLETEMGEVSAEVTWDVEGSSYNTDQKEEQAFDVEGTVFLPDDVYNPDGISLQATIHVTVNAEVPVNKVLESISALPAVTGVSNGASKTASALGLPENVNLETDKGTVSAVVTWDVAASSYDPEQKTEQTFTVEGTVTLPDKVVNPNDIPLTVAVEVTVDAESATDKILEKIYPLSAIKGITNGTAKTVTALGIPAKVTLGTNYGNVQADVVWDLESSAYDPLLSEEQSFTVEGTVVLPDNVINPSGIPLDVIIHITVLEEQEEQEYYTLRIKITKRPDKVSYTLGEDLDTQGLEVTEYQKASPSNAVRKTALSEGQYDLEYNLTRTGTRTVKVIYYAADRYGNEKEFTDDFTVTVKALPRDDSDDDDREITEPGKRTGGDDDHYYPGSWQSDENGWKIIGKDGSRPVNRWVYTDWKGTNNWYFFDENGYMVTGWFEYRGSVYYLNPVSDGKKGYMYTGWNMIDGKWYYFSEAADVTKGSMLKDTVTPDGHRVGPDGERIS</sequence>